<dbReference type="PANTHER" id="PTHR12260">
    <property type="entry name" value="DAMAGE-CONTROL PHOSPHATASE ARMT1"/>
    <property type="match status" value="1"/>
</dbReference>
<reference evidence="11" key="1">
    <citation type="journal article" date="2018" name="Nat. Microbiol.">
        <title>Leveraging single-cell genomics to expand the fungal tree of life.</title>
        <authorList>
            <person name="Ahrendt S.R."/>
            <person name="Quandt C.A."/>
            <person name="Ciobanu D."/>
            <person name="Clum A."/>
            <person name="Salamov A."/>
            <person name="Andreopoulos B."/>
            <person name="Cheng J.F."/>
            <person name="Woyke T."/>
            <person name="Pelin A."/>
            <person name="Henrissat B."/>
            <person name="Reynolds N.K."/>
            <person name="Benny G.L."/>
            <person name="Smith M.E."/>
            <person name="James T.Y."/>
            <person name="Grigoriev I.V."/>
        </authorList>
    </citation>
    <scope>NUCLEOTIDE SEQUENCE [LARGE SCALE GENOMIC DNA]</scope>
    <source>
        <strain evidence="11">RSA 1356</strain>
    </source>
</reference>
<evidence type="ECO:0000313" key="11">
    <source>
        <dbReference type="Proteomes" id="UP000271241"/>
    </source>
</evidence>
<accession>A0A4P9XKB5</accession>
<evidence type="ECO:0000256" key="3">
    <source>
        <dbReference type="ARBA" id="ARBA00022723"/>
    </source>
</evidence>
<comment type="similarity">
    <text evidence="2 8">Belongs to the damage-control phosphatase family. Sugar phosphate phosphatase III subfamily.</text>
</comment>
<organism evidence="10 11">
    <name type="scientific">Thamnocephalis sphaerospora</name>
    <dbReference type="NCBI Taxonomy" id="78915"/>
    <lineage>
        <taxon>Eukaryota</taxon>
        <taxon>Fungi</taxon>
        <taxon>Fungi incertae sedis</taxon>
        <taxon>Zoopagomycota</taxon>
        <taxon>Zoopagomycotina</taxon>
        <taxon>Zoopagomycetes</taxon>
        <taxon>Zoopagales</taxon>
        <taxon>Sigmoideomycetaceae</taxon>
        <taxon>Thamnocephalis</taxon>
    </lineage>
</organism>
<dbReference type="InterPro" id="IPR039763">
    <property type="entry name" value="ARMT1"/>
</dbReference>
<gene>
    <name evidence="10" type="ORF">THASP1DRAFT_18722</name>
</gene>
<evidence type="ECO:0000313" key="10">
    <source>
        <dbReference type="EMBL" id="RKP06238.1"/>
    </source>
</evidence>
<dbReference type="GO" id="GO:0005634">
    <property type="term" value="C:nucleus"/>
    <property type="evidence" value="ECO:0007669"/>
    <property type="project" value="TreeGrafter"/>
</dbReference>
<evidence type="ECO:0000256" key="1">
    <source>
        <dbReference type="ARBA" id="ARBA00001326"/>
    </source>
</evidence>
<dbReference type="GO" id="GO:0006974">
    <property type="term" value="P:DNA damage response"/>
    <property type="evidence" value="ECO:0007669"/>
    <property type="project" value="TreeGrafter"/>
</dbReference>
<dbReference type="STRING" id="78915.A0A4P9XKB5"/>
<dbReference type="GO" id="GO:0097023">
    <property type="term" value="F:fructose 6-phosphate aldolase activity"/>
    <property type="evidence" value="ECO:0007669"/>
    <property type="project" value="RHEA"/>
</dbReference>
<dbReference type="Pfam" id="PF01937">
    <property type="entry name" value="ARMT1-like_dom"/>
    <property type="match status" value="1"/>
</dbReference>
<feature type="non-terminal residue" evidence="10">
    <location>
        <position position="1"/>
    </location>
</feature>
<dbReference type="AlphaFoldDB" id="A0A4P9XKB5"/>
<dbReference type="GO" id="GO:0046872">
    <property type="term" value="F:metal ion binding"/>
    <property type="evidence" value="ECO:0007669"/>
    <property type="project" value="UniProtKB-UniRule"/>
</dbReference>
<dbReference type="OrthoDB" id="541375at2759"/>
<evidence type="ECO:0000256" key="7">
    <source>
        <dbReference type="ARBA" id="ARBA00054243"/>
    </source>
</evidence>
<comment type="catalytic activity">
    <reaction evidence="6 8">
        <text>beta-D-fructose 6-phosphate = dihydroxyacetone + D-glyceraldehyde 3-phosphate</text>
        <dbReference type="Rhea" id="RHEA:28002"/>
        <dbReference type="ChEBI" id="CHEBI:16016"/>
        <dbReference type="ChEBI" id="CHEBI:57634"/>
        <dbReference type="ChEBI" id="CHEBI:59776"/>
    </reaction>
</comment>
<dbReference type="Gene3D" id="3.40.50.10880">
    <property type="entry name" value="Uncharacterised protein PF01937, DUF89, domain 3"/>
    <property type="match status" value="1"/>
</dbReference>
<keyword evidence="3 8" id="KW-0479">Metal-binding</keyword>
<comment type="cofactor">
    <cofactor evidence="8">
        <name>Mn(2+)</name>
        <dbReference type="ChEBI" id="CHEBI:29035"/>
    </cofactor>
    <cofactor evidence="8">
        <name>Ni(2+)</name>
        <dbReference type="ChEBI" id="CHEBI:49786"/>
    </cofactor>
</comment>
<dbReference type="InterPro" id="IPR036075">
    <property type="entry name" value="ARMT-1-like_metal-bd_sf"/>
</dbReference>
<evidence type="ECO:0000256" key="8">
    <source>
        <dbReference type="RuleBase" id="RU367030"/>
    </source>
</evidence>
<feature type="domain" description="Damage-control phosphatase ARMT1-like metal-binding" evidence="9">
    <location>
        <begin position="2"/>
        <end position="304"/>
    </location>
</feature>
<dbReference type="InterPro" id="IPR002791">
    <property type="entry name" value="ARMT1-like_metal-bd"/>
</dbReference>
<dbReference type="EMBL" id="KZ992925">
    <property type="protein sequence ID" value="RKP06238.1"/>
    <property type="molecule type" value="Genomic_DNA"/>
</dbReference>
<dbReference type="PANTHER" id="PTHR12260:SF6">
    <property type="entry name" value="DAMAGE-CONTROL PHOSPHATASE ARMT1"/>
    <property type="match status" value="1"/>
</dbReference>
<sequence length="332" mass="37548">RRLRTCFTRTKHWQTYDPFARQKQDALSHSAASVNSLTARFHALLRDTTICDAATQQELFSELNLVSLWGNRTDLSLLPEMSAEQAAHLQTAHKSEDAHHHILANDSMRLWELVKPLKQARVDIILDNAGFELFCDLLFADWFVQCGRARTVHLHAKCIPWFVSDVTAADFAWMLDALVSNETFTSLPHANMLAEMVARWREHIATGRWQLVTDPFWTLPYAYWRMPEKAPALWRDLCQSALCIYKGDLNYRKLVYDCTWPHETPFVSAIGPLHTAPDAPPLVALRTCKADVVVGLAPGQAEQVSQAHDNWMVSGEFAVVQLSVADAGQIEA</sequence>
<keyword evidence="5 8" id="KW-0464">Manganese</keyword>
<evidence type="ECO:0000256" key="6">
    <source>
        <dbReference type="ARBA" id="ARBA00048809"/>
    </source>
</evidence>
<name>A0A4P9XKB5_9FUNG</name>
<comment type="catalytic activity">
    <reaction evidence="1 8">
        <text>beta-D-fructose 1-phosphate + H2O = D-fructose + phosphate</text>
        <dbReference type="Rhea" id="RHEA:35603"/>
        <dbReference type="ChEBI" id="CHEBI:15377"/>
        <dbReference type="ChEBI" id="CHEBI:37721"/>
        <dbReference type="ChEBI" id="CHEBI:43474"/>
        <dbReference type="ChEBI" id="CHEBI:138881"/>
    </reaction>
</comment>
<keyword evidence="11" id="KW-1185">Reference proteome</keyword>
<dbReference type="Proteomes" id="UP000271241">
    <property type="component" value="Unassembled WGS sequence"/>
</dbReference>
<proteinExistence type="inferred from homology"/>
<dbReference type="GO" id="GO:0030643">
    <property type="term" value="P:intracellular phosphate ion homeostasis"/>
    <property type="evidence" value="ECO:0007669"/>
    <property type="project" value="UniProtKB-ARBA"/>
</dbReference>
<comment type="domain">
    <text evidence="8">Subfamily III proteins have a conserved RTxK motif about 40-50 residues from the C-terminus; the threonine may be replaced by serine or cysteine.</text>
</comment>
<evidence type="ECO:0000256" key="4">
    <source>
        <dbReference type="ARBA" id="ARBA00022801"/>
    </source>
</evidence>
<keyword evidence="4 8" id="KW-0378">Hydrolase</keyword>
<evidence type="ECO:0000256" key="5">
    <source>
        <dbReference type="ARBA" id="ARBA00023211"/>
    </source>
</evidence>
<protein>
    <recommendedName>
        <fullName evidence="8">Sugar phosphate phosphatase</fullName>
        <ecNumber evidence="8">3.1.3.-</ecNumber>
    </recommendedName>
</protein>
<dbReference type="GO" id="GO:0004427">
    <property type="term" value="F:inorganic diphosphate phosphatase activity"/>
    <property type="evidence" value="ECO:0007669"/>
    <property type="project" value="UniProtKB-ARBA"/>
</dbReference>
<dbReference type="FunFam" id="3.40.50.10880:FF:000005">
    <property type="entry name" value="DUF89-domain-containing protein"/>
    <property type="match status" value="1"/>
</dbReference>
<dbReference type="SUPFAM" id="SSF111321">
    <property type="entry name" value="AF1104-like"/>
    <property type="match status" value="1"/>
</dbReference>
<evidence type="ECO:0000259" key="9">
    <source>
        <dbReference type="Pfam" id="PF01937"/>
    </source>
</evidence>
<evidence type="ECO:0000256" key="2">
    <source>
        <dbReference type="ARBA" id="ARBA00009519"/>
    </source>
</evidence>
<dbReference type="EC" id="3.1.3.-" evidence="8"/>
<comment type="function">
    <text evidence="7 8">Metal-dependent phosphatase that shows phosphatase activity against several substrates, including fructose-1-phosphate and fructose-6-phosphate. Its preference for fructose-1-phosphate, a strong glycating agent that causes DNA damage rather than a canonical yeast metabolite, suggests a damage-control function in hexose phosphate metabolism.</text>
</comment>
<dbReference type="GO" id="GO:0103026">
    <property type="term" value="F:fructose-1-phosphatase activity"/>
    <property type="evidence" value="ECO:0007669"/>
    <property type="project" value="RHEA"/>
</dbReference>